<feature type="transmembrane region" description="Helical" evidence="6">
    <location>
        <begin position="226"/>
        <end position="247"/>
    </location>
</feature>
<feature type="domain" description="ABC transmembrane type-1" evidence="7">
    <location>
        <begin position="66"/>
        <end position="247"/>
    </location>
</feature>
<dbReference type="PANTHER" id="PTHR30177:SF4">
    <property type="entry name" value="OSMOPROTECTANT IMPORT PERMEASE PROTEIN OSMW"/>
    <property type="match status" value="1"/>
</dbReference>
<dbReference type="AlphaFoldDB" id="A0A1T4T852"/>
<dbReference type="STRING" id="1122192.SAMN02745673_04610"/>
<comment type="subcellular location">
    <subcellularLocation>
        <location evidence="6">Cell membrane</location>
        <topology evidence="6">Multi-pass membrane protein</topology>
    </subcellularLocation>
    <subcellularLocation>
        <location evidence="1">Membrane</location>
        <topology evidence="1">Multi-pass membrane protein</topology>
    </subcellularLocation>
</comment>
<evidence type="ECO:0000259" key="7">
    <source>
        <dbReference type="PROSITE" id="PS50928"/>
    </source>
</evidence>
<sequence length="259" mass="26831">MSVTSAEQSRSAAQEASAPLGAGLRILLTPVSIVLLGLLTIVYVRNADLDSTEARSLALDYIWTKTWEHVAITTVSTALVLAIALPLGILVSRRWMRWSTPLVLAIANVGQAAPPVGVIVLLAIGVGVGFWPAITALVIYSVLPALRNTMVGLRQVDPALIDAARGIGMPAWRVLVKVELPLAAPVILAGIRTTLVLNVGVAGLAAFISAGGLGELVVSGVNTSRTLVLVVGSILIALLALLVDWAAGVVTKLAQPKGL</sequence>
<evidence type="ECO:0000256" key="4">
    <source>
        <dbReference type="ARBA" id="ARBA00022989"/>
    </source>
</evidence>
<dbReference type="GO" id="GO:0005886">
    <property type="term" value="C:plasma membrane"/>
    <property type="evidence" value="ECO:0007669"/>
    <property type="project" value="UniProtKB-SubCell"/>
</dbReference>
<dbReference type="InterPro" id="IPR051204">
    <property type="entry name" value="ABC_transp_perm/SBD"/>
</dbReference>
<dbReference type="Pfam" id="PF00528">
    <property type="entry name" value="BPD_transp_1"/>
    <property type="match status" value="1"/>
</dbReference>
<keyword evidence="4 6" id="KW-1133">Transmembrane helix</keyword>
<evidence type="ECO:0000313" key="8">
    <source>
        <dbReference type="EMBL" id="SKA36597.1"/>
    </source>
</evidence>
<evidence type="ECO:0000256" key="6">
    <source>
        <dbReference type="RuleBase" id="RU363032"/>
    </source>
</evidence>
<keyword evidence="2 6" id="KW-0813">Transport</keyword>
<accession>A0A1T4T852</accession>
<dbReference type="SUPFAM" id="SSF161098">
    <property type="entry name" value="MetI-like"/>
    <property type="match status" value="1"/>
</dbReference>
<keyword evidence="9" id="KW-1185">Reference proteome</keyword>
<dbReference type="EMBL" id="FUWS01000016">
    <property type="protein sequence ID" value="SKA36597.1"/>
    <property type="molecule type" value="Genomic_DNA"/>
</dbReference>
<feature type="transmembrane region" description="Helical" evidence="6">
    <location>
        <begin position="130"/>
        <end position="146"/>
    </location>
</feature>
<dbReference type="PROSITE" id="PS50928">
    <property type="entry name" value="ABC_TM1"/>
    <property type="match status" value="1"/>
</dbReference>
<feature type="transmembrane region" description="Helical" evidence="6">
    <location>
        <begin position="70"/>
        <end position="90"/>
    </location>
</feature>
<dbReference type="FunFam" id="1.10.3720.10:FF:000001">
    <property type="entry name" value="Glycine betaine ABC transporter, permease"/>
    <property type="match status" value="1"/>
</dbReference>
<organism evidence="8 9">
    <name type="scientific">Marinactinospora thermotolerans DSM 45154</name>
    <dbReference type="NCBI Taxonomy" id="1122192"/>
    <lineage>
        <taxon>Bacteria</taxon>
        <taxon>Bacillati</taxon>
        <taxon>Actinomycetota</taxon>
        <taxon>Actinomycetes</taxon>
        <taxon>Streptosporangiales</taxon>
        <taxon>Nocardiopsidaceae</taxon>
        <taxon>Marinactinospora</taxon>
    </lineage>
</organism>
<dbReference type="Gene3D" id="1.10.3720.10">
    <property type="entry name" value="MetI-like"/>
    <property type="match status" value="1"/>
</dbReference>
<protein>
    <submittedName>
        <fullName evidence="8">Osmoprotectant transport system permease protein</fullName>
    </submittedName>
</protein>
<proteinExistence type="inferred from homology"/>
<comment type="similarity">
    <text evidence="6">Belongs to the binding-protein-dependent transport system permease family.</text>
</comment>
<feature type="transmembrane region" description="Helical" evidence="6">
    <location>
        <begin position="195"/>
        <end position="214"/>
    </location>
</feature>
<dbReference type="OrthoDB" id="9801163at2"/>
<dbReference type="GO" id="GO:0031460">
    <property type="term" value="P:glycine betaine transport"/>
    <property type="evidence" value="ECO:0007669"/>
    <property type="project" value="TreeGrafter"/>
</dbReference>
<keyword evidence="5 6" id="KW-0472">Membrane</keyword>
<dbReference type="InterPro" id="IPR035906">
    <property type="entry name" value="MetI-like_sf"/>
</dbReference>
<feature type="transmembrane region" description="Helical" evidence="6">
    <location>
        <begin position="102"/>
        <end position="124"/>
    </location>
</feature>
<dbReference type="GO" id="GO:0055085">
    <property type="term" value="P:transmembrane transport"/>
    <property type="evidence" value="ECO:0007669"/>
    <property type="project" value="InterPro"/>
</dbReference>
<gene>
    <name evidence="8" type="ORF">SAMN02745673_04610</name>
</gene>
<evidence type="ECO:0000256" key="2">
    <source>
        <dbReference type="ARBA" id="ARBA00022448"/>
    </source>
</evidence>
<feature type="transmembrane region" description="Helical" evidence="6">
    <location>
        <begin position="26"/>
        <end position="44"/>
    </location>
</feature>
<dbReference type="RefSeq" id="WP_078763834.1">
    <property type="nucleotide sequence ID" value="NZ_FUWS01000016.1"/>
</dbReference>
<dbReference type="PANTHER" id="PTHR30177">
    <property type="entry name" value="GLYCINE BETAINE/L-PROLINE TRANSPORT SYSTEM PERMEASE PROTEIN PROW"/>
    <property type="match status" value="1"/>
</dbReference>
<evidence type="ECO:0000256" key="3">
    <source>
        <dbReference type="ARBA" id="ARBA00022692"/>
    </source>
</evidence>
<dbReference type="CDD" id="cd06261">
    <property type="entry name" value="TM_PBP2"/>
    <property type="match status" value="1"/>
</dbReference>
<evidence type="ECO:0000313" key="9">
    <source>
        <dbReference type="Proteomes" id="UP000190637"/>
    </source>
</evidence>
<evidence type="ECO:0000256" key="5">
    <source>
        <dbReference type="ARBA" id="ARBA00023136"/>
    </source>
</evidence>
<name>A0A1T4T852_9ACTN</name>
<evidence type="ECO:0000256" key="1">
    <source>
        <dbReference type="ARBA" id="ARBA00004141"/>
    </source>
</evidence>
<reference evidence="8 9" key="1">
    <citation type="submission" date="2017-02" db="EMBL/GenBank/DDBJ databases">
        <authorList>
            <person name="Peterson S.W."/>
        </authorList>
    </citation>
    <scope>NUCLEOTIDE SEQUENCE [LARGE SCALE GENOMIC DNA]</scope>
    <source>
        <strain evidence="8 9">DSM 45154</strain>
    </source>
</reference>
<dbReference type="InterPro" id="IPR000515">
    <property type="entry name" value="MetI-like"/>
</dbReference>
<dbReference type="Proteomes" id="UP000190637">
    <property type="component" value="Unassembled WGS sequence"/>
</dbReference>
<keyword evidence="3 6" id="KW-0812">Transmembrane</keyword>